<gene>
    <name evidence="2" type="ORF">A2633_03050</name>
</gene>
<accession>A0A1G2KA87</accession>
<dbReference type="Pfam" id="PF00625">
    <property type="entry name" value="Guanylate_kin"/>
    <property type="match status" value="1"/>
</dbReference>
<evidence type="ECO:0000259" key="1">
    <source>
        <dbReference type="Pfam" id="PF00625"/>
    </source>
</evidence>
<dbReference type="AlphaFoldDB" id="A0A1G2KA87"/>
<evidence type="ECO:0000313" key="3">
    <source>
        <dbReference type="Proteomes" id="UP000177152"/>
    </source>
</evidence>
<comment type="caution">
    <text evidence="2">The sequence shown here is derived from an EMBL/GenBank/DDBJ whole genome shotgun (WGS) entry which is preliminary data.</text>
</comment>
<feature type="domain" description="Guanylate kinase/L-type calcium channel beta subunit" evidence="1">
    <location>
        <begin position="14"/>
        <end position="115"/>
    </location>
</feature>
<reference evidence="2 3" key="1">
    <citation type="journal article" date="2016" name="Nat. Commun.">
        <title>Thousands of microbial genomes shed light on interconnected biogeochemical processes in an aquifer system.</title>
        <authorList>
            <person name="Anantharaman K."/>
            <person name="Brown C.T."/>
            <person name="Hug L.A."/>
            <person name="Sharon I."/>
            <person name="Castelle C.J."/>
            <person name="Probst A.J."/>
            <person name="Thomas B.C."/>
            <person name="Singh A."/>
            <person name="Wilkins M.J."/>
            <person name="Karaoz U."/>
            <person name="Brodie E.L."/>
            <person name="Williams K.H."/>
            <person name="Hubbard S.S."/>
            <person name="Banfield J.F."/>
        </authorList>
    </citation>
    <scope>NUCLEOTIDE SEQUENCE [LARGE SCALE GENOMIC DNA]</scope>
</reference>
<dbReference type="InterPro" id="IPR027417">
    <property type="entry name" value="P-loop_NTPase"/>
</dbReference>
<organism evidence="2 3">
    <name type="scientific">Candidatus Sungbacteria bacterium RIFCSPHIGHO2_01_FULL_47_32</name>
    <dbReference type="NCBI Taxonomy" id="1802264"/>
    <lineage>
        <taxon>Bacteria</taxon>
        <taxon>Candidatus Sungiibacteriota</taxon>
    </lineage>
</organism>
<dbReference type="InterPro" id="IPR008145">
    <property type="entry name" value="GK/Ca_channel_bsu"/>
</dbReference>
<sequence>MRLPRVKEPDMWGEYEYISMTEFELLESQDAFLWVMNVAGNKYGTKKSVLDEILQRDRKKIGLMILAPHTLSALKEYAPGQVYSFYILSPEESELKRRMVARGDSPETVESRIAERREWDEWALQNESIIDEYLVNNESILKPAARVLATIIDLSKRD</sequence>
<dbReference type="Proteomes" id="UP000177152">
    <property type="component" value="Unassembled WGS sequence"/>
</dbReference>
<dbReference type="Gene3D" id="3.40.50.300">
    <property type="entry name" value="P-loop containing nucleotide triphosphate hydrolases"/>
    <property type="match status" value="1"/>
</dbReference>
<evidence type="ECO:0000313" key="2">
    <source>
        <dbReference type="EMBL" id="OGZ95328.1"/>
    </source>
</evidence>
<dbReference type="EMBL" id="MHQC01000012">
    <property type="protein sequence ID" value="OGZ95328.1"/>
    <property type="molecule type" value="Genomic_DNA"/>
</dbReference>
<proteinExistence type="predicted"/>
<protein>
    <recommendedName>
        <fullName evidence="1">Guanylate kinase/L-type calcium channel beta subunit domain-containing protein</fullName>
    </recommendedName>
</protein>
<name>A0A1G2KA87_9BACT</name>
<dbReference type="SUPFAM" id="SSF52540">
    <property type="entry name" value="P-loop containing nucleoside triphosphate hydrolases"/>
    <property type="match status" value="1"/>
</dbReference>